<accession>A0ABD2P1V1</accession>
<name>A0ABD2P1V1_9CUCU</name>
<keyword evidence="2" id="KW-1185">Reference proteome</keyword>
<sequence>MLLIQKYLKERSKFSVSEFRTREERFVKCYEDYETEHMKIAISEKTTDNQNDEDIEEVENTYFDLLNRTNSTLNISQDSPQIVSTSVSPQQIVNTQFSSNN</sequence>
<reference evidence="1 2" key="1">
    <citation type="journal article" date="2021" name="BMC Biol.">
        <title>Horizontally acquired antibacterial genes associated with adaptive radiation of ladybird beetles.</title>
        <authorList>
            <person name="Li H.S."/>
            <person name="Tang X.F."/>
            <person name="Huang Y.H."/>
            <person name="Xu Z.Y."/>
            <person name="Chen M.L."/>
            <person name="Du X.Y."/>
            <person name="Qiu B.Y."/>
            <person name="Chen P.T."/>
            <person name="Zhang W."/>
            <person name="Slipinski A."/>
            <person name="Escalona H.E."/>
            <person name="Waterhouse R.M."/>
            <person name="Zwick A."/>
            <person name="Pang H."/>
        </authorList>
    </citation>
    <scope>NUCLEOTIDE SEQUENCE [LARGE SCALE GENOMIC DNA]</scope>
    <source>
        <strain evidence="1">SYSU2018</strain>
    </source>
</reference>
<protein>
    <submittedName>
        <fullName evidence="1">Uncharacterized protein</fullName>
    </submittedName>
</protein>
<dbReference type="EMBL" id="JABFTP020000165">
    <property type="protein sequence ID" value="KAL3284636.1"/>
    <property type="molecule type" value="Genomic_DNA"/>
</dbReference>
<evidence type="ECO:0000313" key="2">
    <source>
        <dbReference type="Proteomes" id="UP001516400"/>
    </source>
</evidence>
<evidence type="ECO:0000313" key="1">
    <source>
        <dbReference type="EMBL" id="KAL3284636.1"/>
    </source>
</evidence>
<dbReference type="Proteomes" id="UP001516400">
    <property type="component" value="Unassembled WGS sequence"/>
</dbReference>
<dbReference type="AlphaFoldDB" id="A0ABD2P1V1"/>
<gene>
    <name evidence="1" type="ORF">HHI36_018790</name>
</gene>
<organism evidence="1 2">
    <name type="scientific">Cryptolaemus montrouzieri</name>
    <dbReference type="NCBI Taxonomy" id="559131"/>
    <lineage>
        <taxon>Eukaryota</taxon>
        <taxon>Metazoa</taxon>
        <taxon>Ecdysozoa</taxon>
        <taxon>Arthropoda</taxon>
        <taxon>Hexapoda</taxon>
        <taxon>Insecta</taxon>
        <taxon>Pterygota</taxon>
        <taxon>Neoptera</taxon>
        <taxon>Endopterygota</taxon>
        <taxon>Coleoptera</taxon>
        <taxon>Polyphaga</taxon>
        <taxon>Cucujiformia</taxon>
        <taxon>Coccinelloidea</taxon>
        <taxon>Coccinellidae</taxon>
        <taxon>Scymninae</taxon>
        <taxon>Scymnini</taxon>
        <taxon>Cryptolaemus</taxon>
    </lineage>
</organism>
<comment type="caution">
    <text evidence="1">The sequence shown here is derived from an EMBL/GenBank/DDBJ whole genome shotgun (WGS) entry which is preliminary data.</text>
</comment>
<proteinExistence type="predicted"/>